<evidence type="ECO:0000313" key="1">
    <source>
        <dbReference type="EMBL" id="SVB12211.1"/>
    </source>
</evidence>
<reference evidence="1" key="1">
    <citation type="submission" date="2018-05" db="EMBL/GenBank/DDBJ databases">
        <authorList>
            <person name="Lanie J.A."/>
            <person name="Ng W.-L."/>
            <person name="Kazmierczak K.M."/>
            <person name="Andrzejewski T.M."/>
            <person name="Davidsen T.M."/>
            <person name="Wayne K.J."/>
            <person name="Tettelin H."/>
            <person name="Glass J.I."/>
            <person name="Rusch D."/>
            <person name="Podicherti R."/>
            <person name="Tsui H.-C.T."/>
            <person name="Winkler M.E."/>
        </authorList>
    </citation>
    <scope>NUCLEOTIDE SEQUENCE</scope>
</reference>
<dbReference type="EMBL" id="UINC01029459">
    <property type="protein sequence ID" value="SVB12211.1"/>
    <property type="molecule type" value="Genomic_DNA"/>
</dbReference>
<dbReference type="AlphaFoldDB" id="A0A382BFE0"/>
<evidence type="ECO:0008006" key="2">
    <source>
        <dbReference type="Google" id="ProtNLM"/>
    </source>
</evidence>
<dbReference type="SUPFAM" id="SSF49478">
    <property type="entry name" value="Cna protein B-type domain"/>
    <property type="match status" value="1"/>
</dbReference>
<organism evidence="1">
    <name type="scientific">marine metagenome</name>
    <dbReference type="NCBI Taxonomy" id="408172"/>
    <lineage>
        <taxon>unclassified sequences</taxon>
        <taxon>metagenomes</taxon>
        <taxon>ecological metagenomes</taxon>
    </lineage>
</organism>
<dbReference type="Pfam" id="PF13620">
    <property type="entry name" value="CarboxypepD_reg"/>
    <property type="match status" value="1"/>
</dbReference>
<sequence length="354" mass="39844">MLLSAVIGFAYAKDSYTISGSVQNESGETIKKGSIVLVNKADGAEVKKTKISRKGKFKLKKIATGKYQINVDADGKGSLPVNVMDGDVKDLLVIIKNDNKIDTPKEATPIATVQSEETQTLDTPLKTKKEEELLPQVRAFDQVDKLQFEDQFFEYESNLRVLKNQIDSLKSIVLAFEKKQTMPNVSREILDLIKVPEFQYRIELKNGTVVLGDILSETDSSLVLKTQIGQLVLKKEMVIRRDKHEEPEPKVIFLGDPFVNIYPDRHEFSGRVKNVGEKRADFVRVVTNLFTQTTKAAGQDSVFVKGSRIIYDSGVIADTALEPEQTATYSFPVKIKGRRKVQYHTMDIHWNTTD</sequence>
<gene>
    <name evidence="1" type="ORF">METZ01_LOCUS165065</name>
</gene>
<accession>A0A382BFE0</accession>
<proteinExistence type="predicted"/>
<protein>
    <recommendedName>
        <fullName evidence="2">Carboxypeptidase regulatory-like domain-containing protein</fullName>
    </recommendedName>
</protein>
<dbReference type="InterPro" id="IPR013783">
    <property type="entry name" value="Ig-like_fold"/>
</dbReference>
<name>A0A382BFE0_9ZZZZ</name>
<dbReference type="Gene3D" id="2.60.40.10">
    <property type="entry name" value="Immunoglobulins"/>
    <property type="match status" value="1"/>
</dbReference>